<dbReference type="GeneID" id="73345349"/>
<name>A0A9Q8SYI4_9PEZI</name>
<evidence type="ECO:0000313" key="1">
    <source>
        <dbReference type="EMBL" id="UQC85872.1"/>
    </source>
</evidence>
<dbReference type="Proteomes" id="UP000830671">
    <property type="component" value="Chromosome 5"/>
</dbReference>
<organism evidence="1 2">
    <name type="scientific">Colletotrichum lupini</name>
    <dbReference type="NCBI Taxonomy" id="145971"/>
    <lineage>
        <taxon>Eukaryota</taxon>
        <taxon>Fungi</taxon>
        <taxon>Dikarya</taxon>
        <taxon>Ascomycota</taxon>
        <taxon>Pezizomycotina</taxon>
        <taxon>Sordariomycetes</taxon>
        <taxon>Hypocreomycetidae</taxon>
        <taxon>Glomerellales</taxon>
        <taxon>Glomerellaceae</taxon>
        <taxon>Colletotrichum</taxon>
        <taxon>Colletotrichum acutatum species complex</taxon>
    </lineage>
</organism>
<proteinExistence type="predicted"/>
<accession>A0A9Q8SYI4</accession>
<dbReference type="EMBL" id="CP019477">
    <property type="protein sequence ID" value="UQC85872.1"/>
    <property type="molecule type" value="Genomic_DNA"/>
</dbReference>
<keyword evidence="2" id="KW-1185">Reference proteome</keyword>
<gene>
    <name evidence="1" type="ORF">CLUP02_11371</name>
</gene>
<dbReference type="KEGG" id="clup:CLUP02_11371"/>
<sequence>MEASRLGEDQDRQVHQQPFTTYLPTSPEMQLTTLTAALAALAATATATPIMGTIKMFYDAASDCTGNPLQMETGTLRGQAMAIPPDYVGACHRIPVGIDNSTYKKFSASGLTPVFSFELYTDAECQNLATNVSNVCVPDVHSYIGRRLDGN</sequence>
<dbReference type="AlphaFoldDB" id="A0A9Q8SYI4"/>
<protein>
    <submittedName>
        <fullName evidence="1">Uncharacterized protein</fullName>
    </submittedName>
</protein>
<evidence type="ECO:0000313" key="2">
    <source>
        <dbReference type="Proteomes" id="UP000830671"/>
    </source>
</evidence>
<reference evidence="1" key="1">
    <citation type="journal article" date="2021" name="Mol. Plant Microbe Interact.">
        <title>Complete Genome Sequence of the Plant-Pathogenic Fungus Colletotrichum lupini.</title>
        <authorList>
            <person name="Baroncelli R."/>
            <person name="Pensec F."/>
            <person name="Da Lio D."/>
            <person name="Boufleur T."/>
            <person name="Vicente I."/>
            <person name="Sarrocco S."/>
            <person name="Picot A."/>
            <person name="Baraldi E."/>
            <person name="Sukno S."/>
            <person name="Thon M."/>
            <person name="Le Floch G."/>
        </authorList>
    </citation>
    <scope>NUCLEOTIDE SEQUENCE</scope>
    <source>
        <strain evidence="1">IMI 504893</strain>
    </source>
</reference>
<dbReference type="RefSeq" id="XP_049147484.1">
    <property type="nucleotide sequence ID" value="XM_049290339.1"/>
</dbReference>